<protein>
    <submittedName>
        <fullName evidence="1">Uncharacterized protein</fullName>
    </submittedName>
</protein>
<organism evidence="1 2">
    <name type="scientific">Monoraphidium neglectum</name>
    <dbReference type="NCBI Taxonomy" id="145388"/>
    <lineage>
        <taxon>Eukaryota</taxon>
        <taxon>Viridiplantae</taxon>
        <taxon>Chlorophyta</taxon>
        <taxon>core chlorophytes</taxon>
        <taxon>Chlorophyceae</taxon>
        <taxon>CS clade</taxon>
        <taxon>Sphaeropleales</taxon>
        <taxon>Selenastraceae</taxon>
        <taxon>Monoraphidium</taxon>
    </lineage>
</organism>
<dbReference type="RefSeq" id="XP_013900669.1">
    <property type="nucleotide sequence ID" value="XM_014045215.1"/>
</dbReference>
<dbReference type="GeneID" id="25739192"/>
<dbReference type="AlphaFoldDB" id="A0A0D2MEV8"/>
<gene>
    <name evidence="1" type="ORF">MNEG_6316</name>
</gene>
<dbReference type="Proteomes" id="UP000054498">
    <property type="component" value="Unassembled WGS sequence"/>
</dbReference>
<reference evidence="1 2" key="1">
    <citation type="journal article" date="2013" name="BMC Genomics">
        <title>Reconstruction of the lipid metabolism for the microalga Monoraphidium neglectum from its genome sequence reveals characteristics suitable for biofuel production.</title>
        <authorList>
            <person name="Bogen C."/>
            <person name="Al-Dilaimi A."/>
            <person name="Albersmeier A."/>
            <person name="Wichmann J."/>
            <person name="Grundmann M."/>
            <person name="Rupp O."/>
            <person name="Lauersen K.J."/>
            <person name="Blifernez-Klassen O."/>
            <person name="Kalinowski J."/>
            <person name="Goesmann A."/>
            <person name="Mussgnug J.H."/>
            <person name="Kruse O."/>
        </authorList>
    </citation>
    <scope>NUCLEOTIDE SEQUENCE [LARGE SCALE GENOMIC DNA]</scope>
    <source>
        <strain evidence="1 2">SAG 48.87</strain>
    </source>
</reference>
<keyword evidence="2" id="KW-1185">Reference proteome</keyword>
<proteinExistence type="predicted"/>
<evidence type="ECO:0000313" key="2">
    <source>
        <dbReference type="Proteomes" id="UP000054498"/>
    </source>
</evidence>
<accession>A0A0D2MEV8</accession>
<dbReference type="KEGG" id="mng:MNEG_6316"/>
<dbReference type="EMBL" id="KK101233">
    <property type="protein sequence ID" value="KIZ01650.1"/>
    <property type="molecule type" value="Genomic_DNA"/>
</dbReference>
<sequence length="121" mass="12843">MPNAPARPPSPCRIGAALAPRRLSILALGPLRLSVVPVAVWRALPFAETAKYTVLDADEATRYSSRRPWRSPLPAGVEACFRVAGMGRCGEGGGAWRAAVDQKLGSCTAIGATWRLTDEQG</sequence>
<name>A0A0D2MEV8_9CHLO</name>
<evidence type="ECO:0000313" key="1">
    <source>
        <dbReference type="EMBL" id="KIZ01650.1"/>
    </source>
</evidence>